<dbReference type="InterPro" id="IPR011009">
    <property type="entry name" value="Kinase-like_dom_sf"/>
</dbReference>
<keyword evidence="3" id="KW-1185">Reference proteome</keyword>
<evidence type="ECO:0000313" key="2">
    <source>
        <dbReference type="EMBL" id="KAK4658339.1"/>
    </source>
</evidence>
<evidence type="ECO:0000313" key="3">
    <source>
        <dbReference type="Proteomes" id="UP001323405"/>
    </source>
</evidence>
<gene>
    <name evidence="2" type="ORF">QC762_0026940</name>
</gene>
<proteinExistence type="predicted"/>
<dbReference type="GeneID" id="87902708"/>
<name>A0ABR0GRT2_9PEZI</name>
<protein>
    <recommendedName>
        <fullName evidence="1">Protein kinase domain-containing protein</fullName>
    </recommendedName>
</protein>
<dbReference type="Gene3D" id="1.10.510.10">
    <property type="entry name" value="Transferase(Phosphotransferase) domain 1"/>
    <property type="match status" value="1"/>
</dbReference>
<dbReference type="PROSITE" id="PS50011">
    <property type="entry name" value="PROTEIN_KINASE_DOM"/>
    <property type="match status" value="1"/>
</dbReference>
<sequence>MHRDLKPDNILYKKSTATGSPPTFVISDSGLATSVTNIRDVGGTLVCLGPEATRDGIMTKPPTSTPLVSCFWRKKLETNVKLESQREKCRKYQDRAPLRNPFLANFEPRHGRVQSLSDFRVLQPSVEGILYEDLKKRSAAAMARLELLREYEPKLLPRDKMAVRNKR</sequence>
<dbReference type="EMBL" id="JAFFHA010000002">
    <property type="protein sequence ID" value="KAK4658339.1"/>
    <property type="molecule type" value="Genomic_DNA"/>
</dbReference>
<dbReference type="InterPro" id="IPR000719">
    <property type="entry name" value="Prot_kinase_dom"/>
</dbReference>
<accession>A0ABR0GRT2</accession>
<comment type="caution">
    <text evidence="2">The sequence shown here is derived from an EMBL/GenBank/DDBJ whole genome shotgun (WGS) entry which is preliminary data.</text>
</comment>
<dbReference type="SUPFAM" id="SSF56112">
    <property type="entry name" value="Protein kinase-like (PK-like)"/>
    <property type="match status" value="1"/>
</dbReference>
<dbReference type="Proteomes" id="UP001323405">
    <property type="component" value="Unassembled WGS sequence"/>
</dbReference>
<feature type="domain" description="Protein kinase" evidence="1">
    <location>
        <begin position="1"/>
        <end position="155"/>
    </location>
</feature>
<evidence type="ECO:0000259" key="1">
    <source>
        <dbReference type="PROSITE" id="PS50011"/>
    </source>
</evidence>
<organism evidence="2 3">
    <name type="scientific">Podospora pseudocomata</name>
    <dbReference type="NCBI Taxonomy" id="2093779"/>
    <lineage>
        <taxon>Eukaryota</taxon>
        <taxon>Fungi</taxon>
        <taxon>Dikarya</taxon>
        <taxon>Ascomycota</taxon>
        <taxon>Pezizomycotina</taxon>
        <taxon>Sordariomycetes</taxon>
        <taxon>Sordariomycetidae</taxon>
        <taxon>Sordariales</taxon>
        <taxon>Podosporaceae</taxon>
        <taxon>Podospora</taxon>
    </lineage>
</organism>
<reference evidence="2 3" key="1">
    <citation type="journal article" date="2023" name="bioRxiv">
        <title>High-quality genome assemblies of four members of thePodospora anserinaspecies complex.</title>
        <authorList>
            <person name="Ament-Velasquez S.L."/>
            <person name="Vogan A.A."/>
            <person name="Wallerman O."/>
            <person name="Hartmann F."/>
            <person name="Gautier V."/>
            <person name="Silar P."/>
            <person name="Giraud T."/>
            <person name="Johannesson H."/>
        </authorList>
    </citation>
    <scope>NUCLEOTIDE SEQUENCE [LARGE SCALE GENOMIC DNA]</scope>
    <source>
        <strain evidence="2 3">CBS 415.72m</strain>
    </source>
</reference>
<dbReference type="RefSeq" id="XP_062747311.1">
    <property type="nucleotide sequence ID" value="XM_062883165.1"/>
</dbReference>